<dbReference type="OrthoDB" id="119016at2759"/>
<proteinExistence type="predicted"/>
<protein>
    <submittedName>
        <fullName evidence="1">Uncharacterized protein</fullName>
    </submittedName>
</protein>
<evidence type="ECO:0000313" key="1">
    <source>
        <dbReference type="EMBL" id="OWZ19731.1"/>
    </source>
</evidence>
<dbReference type="Proteomes" id="UP000198211">
    <property type="component" value="Unassembled WGS sequence"/>
</dbReference>
<accession>A0A225WQ17</accession>
<evidence type="ECO:0000313" key="2">
    <source>
        <dbReference type="Proteomes" id="UP000198211"/>
    </source>
</evidence>
<comment type="caution">
    <text evidence="1">The sequence shown here is derived from an EMBL/GenBank/DDBJ whole genome shotgun (WGS) entry which is preliminary data.</text>
</comment>
<sequence>MVEKILSFVVVDRLHADAILVTDILKAFQAIIDLESHVSTLKEHGEVVPLGASRVEENFAADIAATVKLTSGAQALVRARLHGTLSPGTMGFVEGIAEDADSLQIARTLCTVQDGQMSVEICNELVVKENAQVAVVAVVPVSALLLERTCY</sequence>
<keyword evidence="2" id="KW-1185">Reference proteome</keyword>
<name>A0A225WQ17_9STRA</name>
<organism evidence="1 2">
    <name type="scientific">Phytophthora megakarya</name>
    <dbReference type="NCBI Taxonomy" id="4795"/>
    <lineage>
        <taxon>Eukaryota</taxon>
        <taxon>Sar</taxon>
        <taxon>Stramenopiles</taxon>
        <taxon>Oomycota</taxon>
        <taxon>Peronosporomycetes</taxon>
        <taxon>Peronosporales</taxon>
        <taxon>Peronosporaceae</taxon>
        <taxon>Phytophthora</taxon>
    </lineage>
</organism>
<gene>
    <name evidence="1" type="ORF">PHMEG_0005970</name>
</gene>
<dbReference type="EMBL" id="NBNE01000407">
    <property type="protein sequence ID" value="OWZ19731.1"/>
    <property type="molecule type" value="Genomic_DNA"/>
</dbReference>
<reference evidence="2" key="1">
    <citation type="submission" date="2017-03" db="EMBL/GenBank/DDBJ databases">
        <title>Phytopthora megakarya and P. palmivora, two closely related causual agents of cacao black pod achieved similar genome size and gene model numbers by different mechanisms.</title>
        <authorList>
            <person name="Ali S."/>
            <person name="Shao J."/>
            <person name="Larry D.J."/>
            <person name="Kronmiller B."/>
            <person name="Shen D."/>
            <person name="Strem M.D."/>
            <person name="Melnick R.L."/>
            <person name="Guiltinan M.J."/>
            <person name="Tyler B.M."/>
            <person name="Meinhardt L.W."/>
            <person name="Bailey B.A."/>
        </authorList>
    </citation>
    <scope>NUCLEOTIDE SEQUENCE [LARGE SCALE GENOMIC DNA]</scope>
    <source>
        <strain evidence="2">zdho120</strain>
    </source>
</reference>
<dbReference type="AlphaFoldDB" id="A0A225WQ17"/>